<name>A0A853GYE0_CROSK</name>
<evidence type="ECO:0000313" key="3">
    <source>
        <dbReference type="Proteomes" id="UP000548673"/>
    </source>
</evidence>
<dbReference type="RefSeq" id="WP_180208535.1">
    <property type="nucleotide sequence ID" value="NZ_JABTXY010000010.1"/>
</dbReference>
<protein>
    <submittedName>
        <fullName evidence="2">Phage tail protein</fullName>
    </submittedName>
</protein>
<accession>A0A853GYE0</accession>
<proteinExistence type="predicted"/>
<organism evidence="2 3">
    <name type="scientific">Cronobacter sakazakii</name>
    <name type="common">Enterobacter sakazakii</name>
    <dbReference type="NCBI Taxonomy" id="28141"/>
    <lineage>
        <taxon>Bacteria</taxon>
        <taxon>Pseudomonadati</taxon>
        <taxon>Pseudomonadota</taxon>
        <taxon>Gammaproteobacteria</taxon>
        <taxon>Enterobacterales</taxon>
        <taxon>Enterobacteriaceae</taxon>
        <taxon>Cronobacter</taxon>
    </lineage>
</organism>
<dbReference type="AlphaFoldDB" id="A0A853GYE0"/>
<evidence type="ECO:0000259" key="1">
    <source>
        <dbReference type="Pfam" id="PF21882"/>
    </source>
</evidence>
<dbReference type="EMBL" id="JABTXY010000010">
    <property type="protein sequence ID" value="NYV40866.1"/>
    <property type="molecule type" value="Genomic_DNA"/>
</dbReference>
<sequence>AKRNIGTGANQVPDMGSFSSSLGSPGFQKLPSGLIIQWGLASGASSYTVTFPVSFPGRPLALLAIPHTTQAAGVTSVGVANCSDLGKSQCYIVIGKVNQGAMIEYERACFWLAIGV</sequence>
<dbReference type="Gene3D" id="2.60.40.3940">
    <property type="match status" value="1"/>
</dbReference>
<feature type="domain" description="Putative tail fiber protein gp53-like C-terminal" evidence="1">
    <location>
        <begin position="29"/>
        <end position="115"/>
    </location>
</feature>
<dbReference type="Proteomes" id="UP000548673">
    <property type="component" value="Unassembled WGS sequence"/>
</dbReference>
<dbReference type="InterPro" id="IPR054075">
    <property type="entry name" value="Gp53-like_C"/>
</dbReference>
<gene>
    <name evidence="2" type="ORF">HRR37_00280</name>
</gene>
<reference evidence="2 3" key="1">
    <citation type="submission" date="2020-05" db="EMBL/GenBank/DDBJ databases">
        <title>The draft genome of Cronobacter sakazakii strain 145005.</title>
        <authorList>
            <person name="Yang J."/>
            <person name="Liu L."/>
            <person name="Feng Y."/>
            <person name="Zong Z."/>
        </authorList>
    </citation>
    <scope>NUCLEOTIDE SEQUENCE [LARGE SCALE GENOMIC DNA]</scope>
    <source>
        <strain evidence="2 3">145005</strain>
    </source>
</reference>
<feature type="non-terminal residue" evidence="2">
    <location>
        <position position="1"/>
    </location>
</feature>
<dbReference type="Pfam" id="PF21882">
    <property type="entry name" value="Gp53-like_C"/>
    <property type="match status" value="1"/>
</dbReference>
<evidence type="ECO:0000313" key="2">
    <source>
        <dbReference type="EMBL" id="NYV40866.1"/>
    </source>
</evidence>
<comment type="caution">
    <text evidence="2">The sequence shown here is derived from an EMBL/GenBank/DDBJ whole genome shotgun (WGS) entry which is preliminary data.</text>
</comment>